<dbReference type="Gene3D" id="1.10.357.10">
    <property type="entry name" value="Tetracycline Repressor, domain 2"/>
    <property type="match status" value="1"/>
</dbReference>
<accession>A0ABV3RE91</accession>
<dbReference type="InterPro" id="IPR009057">
    <property type="entry name" value="Homeodomain-like_sf"/>
</dbReference>
<evidence type="ECO:0000313" key="7">
    <source>
        <dbReference type="EMBL" id="MEW9856406.1"/>
    </source>
</evidence>
<dbReference type="Proteomes" id="UP001556118">
    <property type="component" value="Unassembled WGS sequence"/>
</dbReference>
<comment type="caution">
    <text evidence="7">The sequence shown here is derived from an EMBL/GenBank/DDBJ whole genome shotgun (WGS) entry which is preliminary data.</text>
</comment>
<dbReference type="PANTHER" id="PTHR30055">
    <property type="entry name" value="HTH-TYPE TRANSCRIPTIONAL REGULATOR RUTR"/>
    <property type="match status" value="1"/>
</dbReference>
<dbReference type="SUPFAM" id="SSF46689">
    <property type="entry name" value="Homeodomain-like"/>
    <property type="match status" value="1"/>
</dbReference>
<dbReference type="InterPro" id="IPR001647">
    <property type="entry name" value="HTH_TetR"/>
</dbReference>
<dbReference type="EMBL" id="JBFNXR010000052">
    <property type="protein sequence ID" value="MEW9856406.1"/>
    <property type="molecule type" value="Genomic_DNA"/>
</dbReference>
<proteinExistence type="predicted"/>
<evidence type="ECO:0000256" key="3">
    <source>
        <dbReference type="ARBA" id="ARBA00023163"/>
    </source>
</evidence>
<keyword evidence="3" id="KW-0804">Transcription</keyword>
<protein>
    <submittedName>
        <fullName evidence="7">TetR/AcrR family transcriptional regulator</fullName>
    </submittedName>
</protein>
<evidence type="ECO:0000259" key="6">
    <source>
        <dbReference type="PROSITE" id="PS50977"/>
    </source>
</evidence>
<evidence type="ECO:0000256" key="4">
    <source>
        <dbReference type="PROSITE-ProRule" id="PRU00335"/>
    </source>
</evidence>
<evidence type="ECO:0000256" key="2">
    <source>
        <dbReference type="ARBA" id="ARBA00023125"/>
    </source>
</evidence>
<dbReference type="InterPro" id="IPR001387">
    <property type="entry name" value="Cro/C1-type_HTH"/>
</dbReference>
<evidence type="ECO:0000313" key="8">
    <source>
        <dbReference type="Proteomes" id="UP001556118"/>
    </source>
</evidence>
<feature type="domain" description="HTH cro/C1-type" evidence="5">
    <location>
        <begin position="25"/>
        <end position="46"/>
    </location>
</feature>
<keyword evidence="8" id="KW-1185">Reference proteome</keyword>
<dbReference type="PROSITE" id="PS50943">
    <property type="entry name" value="HTH_CROC1"/>
    <property type="match status" value="1"/>
</dbReference>
<dbReference type="PROSITE" id="PS50977">
    <property type="entry name" value="HTH_TETR_2"/>
    <property type="match status" value="1"/>
</dbReference>
<feature type="domain" description="HTH tetR-type" evidence="6">
    <location>
        <begin position="6"/>
        <end position="66"/>
    </location>
</feature>
<keyword evidence="1" id="KW-0805">Transcription regulation</keyword>
<evidence type="ECO:0000259" key="5">
    <source>
        <dbReference type="PROSITE" id="PS50943"/>
    </source>
</evidence>
<organism evidence="7 8">
    <name type="scientific">Novosphingobium rhizovicinum</name>
    <dbReference type="NCBI Taxonomy" id="3228928"/>
    <lineage>
        <taxon>Bacteria</taxon>
        <taxon>Pseudomonadati</taxon>
        <taxon>Pseudomonadota</taxon>
        <taxon>Alphaproteobacteria</taxon>
        <taxon>Sphingomonadales</taxon>
        <taxon>Sphingomonadaceae</taxon>
        <taxon>Novosphingobium</taxon>
    </lineage>
</organism>
<dbReference type="RefSeq" id="WP_367774853.1">
    <property type="nucleotide sequence ID" value="NZ_JBFNXR010000052.1"/>
</dbReference>
<gene>
    <name evidence="7" type="ORF">ABUH87_14805</name>
</gene>
<keyword evidence="2 4" id="KW-0238">DNA-binding</keyword>
<name>A0ABV3RE91_9SPHN</name>
<sequence>MARPLSVTDDQILDATQAVLTELGAHGLTMSEIARRVGVSRAAISQRLGSLDDIKRLLMDRMAAQYEARLAQISPEPGAAGLIAITELIGGMIKERERFSNFMFRYNVNIHDPILLSLEERRGQALRQMIARAMPETALPKPAAVDAFMAHMTGSMINWQASQHPNAAAFLRERTVNWIRLAGIPFDERPFDEAKTDEGKQ</sequence>
<dbReference type="InterPro" id="IPR050109">
    <property type="entry name" value="HTH-type_TetR-like_transc_reg"/>
</dbReference>
<feature type="DNA-binding region" description="H-T-H motif" evidence="4">
    <location>
        <begin position="29"/>
        <end position="48"/>
    </location>
</feature>
<evidence type="ECO:0000256" key="1">
    <source>
        <dbReference type="ARBA" id="ARBA00023015"/>
    </source>
</evidence>
<reference evidence="7 8" key="1">
    <citation type="submission" date="2024-06" db="EMBL/GenBank/DDBJ databases">
        <title>Novosphingobium rhizovicinus M1R2S20.</title>
        <authorList>
            <person name="Sun J.-Q."/>
        </authorList>
    </citation>
    <scope>NUCLEOTIDE SEQUENCE [LARGE SCALE GENOMIC DNA]</scope>
    <source>
        <strain evidence="7 8">M1R2S20</strain>
    </source>
</reference>
<dbReference type="PANTHER" id="PTHR30055:SF234">
    <property type="entry name" value="HTH-TYPE TRANSCRIPTIONAL REGULATOR BETI"/>
    <property type="match status" value="1"/>
</dbReference>
<dbReference type="Pfam" id="PF00440">
    <property type="entry name" value="TetR_N"/>
    <property type="match status" value="1"/>
</dbReference>